<comment type="caution">
    <text evidence="4">The sequence shown here is derived from an EMBL/GenBank/DDBJ whole genome shotgun (WGS) entry which is preliminary data.</text>
</comment>
<dbReference type="InterPro" id="IPR009664">
    <property type="entry name" value="Ppnp"/>
</dbReference>
<evidence type="ECO:0000313" key="4">
    <source>
        <dbReference type="EMBL" id="GAA11059.1"/>
    </source>
</evidence>
<dbReference type="HAMAP" id="MF_01537">
    <property type="entry name" value="Nucleos_phosphorylase_PpnP"/>
    <property type="match status" value="1"/>
</dbReference>
<dbReference type="GO" id="GO:0004731">
    <property type="term" value="F:purine-nucleoside phosphorylase activity"/>
    <property type="evidence" value="ECO:0007669"/>
    <property type="project" value="UniProtKB-UniRule"/>
</dbReference>
<dbReference type="GO" id="GO:0004850">
    <property type="term" value="F:uridine phosphorylase activity"/>
    <property type="evidence" value="ECO:0007669"/>
    <property type="project" value="RHEA"/>
</dbReference>
<organism evidence="4 5">
    <name type="scientific">Gordonia alkanivorans NBRC 16433</name>
    <dbReference type="NCBI Taxonomy" id="1027371"/>
    <lineage>
        <taxon>Bacteria</taxon>
        <taxon>Bacillati</taxon>
        <taxon>Actinomycetota</taxon>
        <taxon>Actinomycetes</taxon>
        <taxon>Mycobacteriales</taxon>
        <taxon>Gordoniaceae</taxon>
        <taxon>Gordonia</taxon>
    </lineage>
</organism>
<dbReference type="InterPro" id="IPR014710">
    <property type="entry name" value="RmlC-like_jellyroll"/>
</dbReference>
<dbReference type="PANTHER" id="PTHR36540">
    <property type="entry name" value="PYRIMIDINE/PURINE NUCLEOSIDE PHOSPHORYLASE"/>
    <property type="match status" value="1"/>
</dbReference>
<keyword evidence="2 3" id="KW-0808">Transferase</keyword>
<comment type="catalytic activity">
    <reaction evidence="3">
        <text>guanosine + phosphate = alpha-D-ribose 1-phosphate + guanine</text>
        <dbReference type="Rhea" id="RHEA:13233"/>
        <dbReference type="ChEBI" id="CHEBI:16235"/>
        <dbReference type="ChEBI" id="CHEBI:16750"/>
        <dbReference type="ChEBI" id="CHEBI:43474"/>
        <dbReference type="ChEBI" id="CHEBI:57720"/>
        <dbReference type="EC" id="2.4.2.1"/>
    </reaction>
</comment>
<dbReference type="Gene3D" id="2.60.120.10">
    <property type="entry name" value="Jelly Rolls"/>
    <property type="match status" value="1"/>
</dbReference>
<protein>
    <recommendedName>
        <fullName evidence="3">Pyrimidine/purine nucleoside phosphorylase</fullName>
        <ecNumber evidence="3">2.4.2.1</ecNumber>
        <ecNumber evidence="3">2.4.2.2</ecNumber>
    </recommendedName>
    <alternativeName>
        <fullName evidence="3">Adenosine phosphorylase</fullName>
    </alternativeName>
    <alternativeName>
        <fullName evidence="3">Cytidine phosphorylase</fullName>
    </alternativeName>
    <alternativeName>
        <fullName evidence="3">Guanosine phosphorylase</fullName>
    </alternativeName>
    <alternativeName>
        <fullName evidence="3">Inosine phosphorylase</fullName>
    </alternativeName>
    <alternativeName>
        <fullName evidence="3">Thymidine phosphorylase</fullName>
    </alternativeName>
    <alternativeName>
        <fullName evidence="3">Uridine phosphorylase</fullName>
    </alternativeName>
    <alternativeName>
        <fullName evidence="3">Xanthosine phosphorylase</fullName>
    </alternativeName>
</protein>
<comment type="catalytic activity">
    <reaction evidence="3">
        <text>a purine D-ribonucleoside + phosphate = a purine nucleobase + alpha-D-ribose 1-phosphate</text>
        <dbReference type="Rhea" id="RHEA:19805"/>
        <dbReference type="ChEBI" id="CHEBI:26386"/>
        <dbReference type="ChEBI" id="CHEBI:43474"/>
        <dbReference type="ChEBI" id="CHEBI:57720"/>
        <dbReference type="ChEBI" id="CHEBI:142355"/>
        <dbReference type="EC" id="2.4.2.1"/>
    </reaction>
</comment>
<comment type="catalytic activity">
    <reaction evidence="3">
        <text>xanthosine + phosphate = alpha-D-ribose 1-phosphate + xanthine</text>
        <dbReference type="Rhea" id="RHEA:27638"/>
        <dbReference type="ChEBI" id="CHEBI:17712"/>
        <dbReference type="ChEBI" id="CHEBI:18107"/>
        <dbReference type="ChEBI" id="CHEBI:43474"/>
        <dbReference type="ChEBI" id="CHEBI:57720"/>
        <dbReference type="EC" id="2.4.2.1"/>
    </reaction>
</comment>
<comment type="catalytic activity">
    <reaction evidence="3">
        <text>adenosine + phosphate = alpha-D-ribose 1-phosphate + adenine</text>
        <dbReference type="Rhea" id="RHEA:27642"/>
        <dbReference type="ChEBI" id="CHEBI:16335"/>
        <dbReference type="ChEBI" id="CHEBI:16708"/>
        <dbReference type="ChEBI" id="CHEBI:43474"/>
        <dbReference type="ChEBI" id="CHEBI:57720"/>
        <dbReference type="EC" id="2.4.2.1"/>
    </reaction>
</comment>
<dbReference type="CDD" id="cd20296">
    <property type="entry name" value="cupin_PpnP-like"/>
    <property type="match status" value="1"/>
</dbReference>
<comment type="catalytic activity">
    <reaction evidence="3">
        <text>thymidine + phosphate = 2-deoxy-alpha-D-ribose 1-phosphate + thymine</text>
        <dbReference type="Rhea" id="RHEA:16037"/>
        <dbReference type="ChEBI" id="CHEBI:17748"/>
        <dbReference type="ChEBI" id="CHEBI:17821"/>
        <dbReference type="ChEBI" id="CHEBI:43474"/>
        <dbReference type="ChEBI" id="CHEBI:57259"/>
        <dbReference type="EC" id="2.4.2.2"/>
    </reaction>
</comment>
<proteinExistence type="inferred from homology"/>
<dbReference type="Proteomes" id="UP000003558">
    <property type="component" value="Unassembled WGS sequence"/>
</dbReference>
<comment type="similarity">
    <text evidence="3">Belongs to the nucleoside phosphorylase PpnP family.</text>
</comment>
<dbReference type="EC" id="2.4.2.1" evidence="3"/>
<dbReference type="AlphaFoldDB" id="F9VR20"/>
<evidence type="ECO:0000256" key="2">
    <source>
        <dbReference type="ARBA" id="ARBA00022679"/>
    </source>
</evidence>
<gene>
    <name evidence="3" type="primary">ppnP</name>
    <name evidence="4" type="ORF">GOALK_017_00430</name>
</gene>
<dbReference type="GO" id="GO:0009032">
    <property type="term" value="F:thymidine phosphorylase activity"/>
    <property type="evidence" value="ECO:0007669"/>
    <property type="project" value="RHEA"/>
</dbReference>
<dbReference type="PANTHER" id="PTHR36540:SF1">
    <property type="entry name" value="PYRIMIDINE_PURINE NUCLEOSIDE PHOSPHORYLASE"/>
    <property type="match status" value="1"/>
</dbReference>
<dbReference type="eggNOG" id="COG3123">
    <property type="taxonomic scope" value="Bacteria"/>
</dbReference>
<evidence type="ECO:0000256" key="3">
    <source>
        <dbReference type="HAMAP-Rule" id="MF_01537"/>
    </source>
</evidence>
<evidence type="ECO:0000313" key="5">
    <source>
        <dbReference type="Proteomes" id="UP000003558"/>
    </source>
</evidence>
<keyword evidence="1 3" id="KW-0328">Glycosyltransferase</keyword>
<dbReference type="EC" id="2.4.2.2" evidence="3"/>
<comment type="catalytic activity">
    <reaction evidence="3">
        <text>uridine + phosphate = alpha-D-ribose 1-phosphate + uracil</text>
        <dbReference type="Rhea" id="RHEA:24388"/>
        <dbReference type="ChEBI" id="CHEBI:16704"/>
        <dbReference type="ChEBI" id="CHEBI:17568"/>
        <dbReference type="ChEBI" id="CHEBI:43474"/>
        <dbReference type="ChEBI" id="CHEBI:57720"/>
        <dbReference type="EC" id="2.4.2.2"/>
    </reaction>
</comment>
<dbReference type="GO" id="GO:0047975">
    <property type="term" value="F:guanosine phosphorylase activity"/>
    <property type="evidence" value="ECO:0007669"/>
    <property type="project" value="RHEA"/>
</dbReference>
<dbReference type="EMBL" id="BACI01000017">
    <property type="protein sequence ID" value="GAA11059.1"/>
    <property type="molecule type" value="Genomic_DNA"/>
</dbReference>
<reference evidence="4 5" key="1">
    <citation type="submission" date="2011-05" db="EMBL/GenBank/DDBJ databases">
        <title>Whole genome shotgun sequence of Gordonia alkanivorans NBRC 16433.</title>
        <authorList>
            <person name="Hosoyama A."/>
            <person name="Nakamura S."/>
            <person name="Takarada H."/>
            <person name="Tsuchikane K."/>
            <person name="Yamazaki S."/>
            <person name="Fujita N."/>
        </authorList>
    </citation>
    <scope>NUCLEOTIDE SEQUENCE [LARGE SCALE GENOMIC DNA]</scope>
    <source>
        <strain evidence="4 5">NBRC 16433</strain>
    </source>
</reference>
<dbReference type="SUPFAM" id="SSF51182">
    <property type="entry name" value="RmlC-like cupins"/>
    <property type="match status" value="1"/>
</dbReference>
<dbReference type="RefSeq" id="WP_006357233.1">
    <property type="nucleotide sequence ID" value="NZ_BACI01000017.1"/>
</dbReference>
<sequence length="108" mass="11496">MLVTDTSTYANVTLDPRANVYFDGKCVSHTFHLADGTRKSAGVILPATLNFGTGAPEIMELHSGACRVRLAGSEDWTSYGAGDSFSVPGNSSFDIEVTDPVSYVCHYG</sequence>
<comment type="function">
    <text evidence="3">Catalyzes the phosphorolysis of diverse nucleosides, yielding D-ribose 1-phosphate and the respective free bases. Can use uridine, adenosine, guanosine, cytidine, thymidine, inosine and xanthosine as substrates. Also catalyzes the reverse reactions.</text>
</comment>
<comment type="catalytic activity">
    <reaction evidence="3">
        <text>cytidine + phosphate = cytosine + alpha-D-ribose 1-phosphate</text>
        <dbReference type="Rhea" id="RHEA:52540"/>
        <dbReference type="ChEBI" id="CHEBI:16040"/>
        <dbReference type="ChEBI" id="CHEBI:17562"/>
        <dbReference type="ChEBI" id="CHEBI:43474"/>
        <dbReference type="ChEBI" id="CHEBI:57720"/>
        <dbReference type="EC" id="2.4.2.2"/>
    </reaction>
</comment>
<dbReference type="STRING" id="1027371.GOALK_017_00430"/>
<dbReference type="GO" id="GO:0005829">
    <property type="term" value="C:cytosol"/>
    <property type="evidence" value="ECO:0007669"/>
    <property type="project" value="TreeGrafter"/>
</dbReference>
<comment type="catalytic activity">
    <reaction evidence="3">
        <text>inosine + phosphate = alpha-D-ribose 1-phosphate + hypoxanthine</text>
        <dbReference type="Rhea" id="RHEA:27646"/>
        <dbReference type="ChEBI" id="CHEBI:17368"/>
        <dbReference type="ChEBI" id="CHEBI:17596"/>
        <dbReference type="ChEBI" id="CHEBI:43474"/>
        <dbReference type="ChEBI" id="CHEBI:57720"/>
        <dbReference type="EC" id="2.4.2.1"/>
    </reaction>
</comment>
<accession>F9VR20</accession>
<dbReference type="InterPro" id="IPR011051">
    <property type="entry name" value="RmlC_Cupin_sf"/>
</dbReference>
<dbReference type="Pfam" id="PF06865">
    <property type="entry name" value="Ppnp"/>
    <property type="match status" value="1"/>
</dbReference>
<name>F9VR20_9ACTN</name>
<evidence type="ECO:0000256" key="1">
    <source>
        <dbReference type="ARBA" id="ARBA00022676"/>
    </source>
</evidence>